<keyword evidence="1" id="KW-1133">Transmembrane helix</keyword>
<protein>
    <submittedName>
        <fullName evidence="2">Predicted protein</fullName>
    </submittedName>
</protein>
<accession>F2CVK6</accession>
<name>F2CVK6_HORVV</name>
<dbReference type="EMBL" id="AK355659">
    <property type="protein sequence ID" value="BAJ86877.1"/>
    <property type="molecule type" value="mRNA"/>
</dbReference>
<feature type="transmembrane region" description="Helical" evidence="1">
    <location>
        <begin position="27"/>
        <end position="47"/>
    </location>
</feature>
<feature type="non-terminal residue" evidence="2">
    <location>
        <position position="1"/>
    </location>
</feature>
<proteinExistence type="evidence at transcript level"/>
<organism evidence="2">
    <name type="scientific">Hordeum vulgare subsp. vulgare</name>
    <name type="common">Domesticated barley</name>
    <dbReference type="NCBI Taxonomy" id="112509"/>
    <lineage>
        <taxon>Eukaryota</taxon>
        <taxon>Viridiplantae</taxon>
        <taxon>Streptophyta</taxon>
        <taxon>Embryophyta</taxon>
        <taxon>Tracheophyta</taxon>
        <taxon>Spermatophyta</taxon>
        <taxon>Magnoliopsida</taxon>
        <taxon>Liliopsida</taxon>
        <taxon>Poales</taxon>
        <taxon>Poaceae</taxon>
        <taxon>BOP clade</taxon>
        <taxon>Pooideae</taxon>
        <taxon>Triticodae</taxon>
        <taxon>Triticeae</taxon>
        <taxon>Hordeinae</taxon>
        <taxon>Hordeum</taxon>
    </lineage>
</organism>
<sequence length="130" mass="14701">RVDGCGSWLATTEHGMPPCRVGAGDTSAIFVATLVLWAVLVGFKIGARGTSWWPWLPQCLHPGRQHGRPCRRIPWPALRQHCRPAPPLLSLPPQKFCVPDSRICAIRFRVIFVLLCQRRRAMRTCFSMKN</sequence>
<keyword evidence="1" id="KW-0812">Transmembrane</keyword>
<evidence type="ECO:0000313" key="2">
    <source>
        <dbReference type="EMBL" id="BAJ86877.1"/>
    </source>
</evidence>
<evidence type="ECO:0000256" key="1">
    <source>
        <dbReference type="SAM" id="Phobius"/>
    </source>
</evidence>
<keyword evidence="1" id="KW-0472">Membrane</keyword>
<reference evidence="2" key="1">
    <citation type="journal article" date="2011" name="Plant Physiol.">
        <title>Comprehensive sequence analysis of 24,783 barley full-length cDNAs derived from 12 clone libraries.</title>
        <authorList>
            <person name="Matsumoto T."/>
            <person name="Tanaka T."/>
            <person name="Sakai H."/>
            <person name="Amano N."/>
            <person name="Kanamori H."/>
            <person name="Kurita K."/>
            <person name="Kikuta A."/>
            <person name="Kamiya K."/>
            <person name="Yamamoto M."/>
            <person name="Ikawa H."/>
            <person name="Fujii N."/>
            <person name="Hori K."/>
            <person name="Itoh T."/>
            <person name="Sato K."/>
        </authorList>
    </citation>
    <scope>NUCLEOTIDE SEQUENCE</scope>
    <source>
        <tissue evidence="2">Shoot</tissue>
    </source>
</reference>
<dbReference type="AlphaFoldDB" id="F2CVK6"/>